<feature type="compositionally biased region" description="Basic residues" evidence="1">
    <location>
        <begin position="490"/>
        <end position="509"/>
    </location>
</feature>
<sequence length="846" mass="94348">MAGSDISSIPLPCHKDLSKPSKKSVKEVLREALKDSEKSLSDASKLVSLNEKSNSPGSSKIEITLSAEGKSSQSIVDELFKDFIAQKFNRNCSNNDLPQSEKKTGSPTGYSVDKISKILDMEIHSIKKNSNSNELYNNRTPSPVVRSDILVRVPSEKHHHKGKSRKRRRSDSKTELLLDKQVKDDTSASSVPVTVKVCSKTTKAEEKSDDLSSEASSKEDPKEEINRYPHSNIVLPTTVSEILRMPLPQAVDSNSKTNILTLSPSVSNSHSVVNSSQAEPGNEDMEDLSNVSKTSSGLMLPAPLAKKQAIPKQLGLKLTSTSVSLIKSMERIDKDGHVWEEGEINSSQSENGLPDSDSDPDGYPSETGSINSNGEDWREQVHKSKKKHKHKHKKKKKKSSGKDKEKQEKDAPSDEKSSSQDRGGIKHKHKDAMRSERKRRRSRSKSKESRSVRNKDAEAWDTQVIRSRESEKSKPGSSRSQEKNLNSRSRSPKHERNSHKSRSRSRSPKRGYYDEWNAKYYSSKHESDSQSKDRYAYKRKKRSRSKERKPKETREQRLQIDKAKLRRIAIANALVNMKAGNGPQVDVPAVKSGGKSVQELTEFCKKISEKGNTDKGNEVSDSSEEEVARQSDEEEMLIHHPFKIKEPSSTGIVLNIRNSKQLPVQTPLEKQAQKANLRLAFPVSSGSHHRANESEWVPVERPTTSAPTPAQSIPPTCQQQTIAPGAAENKIVEPEPEKPVKNDNIFPDPSEAQKIDIGTIISERLQAVRKLQQNPYDVQALSSIHKAQEQASKWAISKHLPGQFTGSTGARVMSQAELIGDKKHQAWAKKVPHPQNMSFSGHSWSP</sequence>
<feature type="compositionally biased region" description="Polar residues" evidence="1">
    <location>
        <begin position="475"/>
        <end position="489"/>
    </location>
</feature>
<feature type="compositionally biased region" description="Basic and acidic residues" evidence="1">
    <location>
        <begin position="511"/>
        <end position="536"/>
    </location>
</feature>
<evidence type="ECO:0000256" key="1">
    <source>
        <dbReference type="SAM" id="MobiDB-lite"/>
    </source>
</evidence>
<comment type="caution">
    <text evidence="2">The sequence shown here is derived from an EMBL/GenBank/DDBJ whole genome shotgun (WGS) entry which is preliminary data.</text>
</comment>
<feature type="compositionally biased region" description="Basic and acidic residues" evidence="1">
    <location>
        <begin position="202"/>
        <end position="227"/>
    </location>
</feature>
<feature type="region of interest" description="Disordered" evidence="1">
    <location>
        <begin position="90"/>
        <end position="111"/>
    </location>
</feature>
<feature type="region of interest" description="Disordered" evidence="1">
    <location>
        <begin position="146"/>
        <end position="227"/>
    </location>
</feature>
<feature type="region of interest" description="Disordered" evidence="1">
    <location>
        <begin position="607"/>
        <end position="634"/>
    </location>
</feature>
<feature type="compositionally biased region" description="Basic and acidic residues" evidence="1">
    <location>
        <begin position="445"/>
        <end position="458"/>
    </location>
</feature>
<feature type="compositionally biased region" description="Basic and acidic residues" evidence="1">
    <location>
        <begin position="607"/>
        <end position="618"/>
    </location>
</feature>
<keyword evidence="3" id="KW-1185">Reference proteome</keyword>
<feature type="compositionally biased region" description="Basic and acidic residues" evidence="1">
    <location>
        <begin position="400"/>
        <end position="419"/>
    </location>
</feature>
<gene>
    <name evidence="2" type="ORF">PoB_004030900</name>
</gene>
<feature type="compositionally biased region" description="Polar residues" evidence="1">
    <location>
        <begin position="702"/>
        <end position="717"/>
    </location>
</feature>
<feature type="compositionally biased region" description="Basic residues" evidence="1">
    <location>
        <begin position="157"/>
        <end position="170"/>
    </location>
</feature>
<dbReference type="PANTHER" id="PTHR46528:SF1">
    <property type="entry name" value="PROTEIN SON"/>
    <property type="match status" value="1"/>
</dbReference>
<evidence type="ECO:0000313" key="3">
    <source>
        <dbReference type="Proteomes" id="UP000735302"/>
    </source>
</evidence>
<dbReference type="GO" id="GO:0003723">
    <property type="term" value="F:RNA binding"/>
    <property type="evidence" value="ECO:0007669"/>
    <property type="project" value="InterPro"/>
</dbReference>
<dbReference type="GO" id="GO:0048024">
    <property type="term" value="P:regulation of mRNA splicing, via spliceosome"/>
    <property type="evidence" value="ECO:0007669"/>
    <property type="project" value="TreeGrafter"/>
</dbReference>
<dbReference type="AlphaFoldDB" id="A0AAV4B1B6"/>
<protein>
    <submittedName>
        <fullName evidence="2">Protein son</fullName>
    </submittedName>
</protein>
<feature type="compositionally biased region" description="Basic and acidic residues" evidence="1">
    <location>
        <begin position="171"/>
        <end position="186"/>
    </location>
</feature>
<feature type="compositionally biased region" description="Basic and acidic residues" evidence="1">
    <location>
        <begin position="549"/>
        <end position="560"/>
    </location>
</feature>
<feature type="compositionally biased region" description="Low complexity" evidence="1">
    <location>
        <begin position="263"/>
        <end position="276"/>
    </location>
</feature>
<dbReference type="GO" id="GO:0051726">
    <property type="term" value="P:regulation of cell cycle"/>
    <property type="evidence" value="ECO:0007669"/>
    <property type="project" value="InterPro"/>
</dbReference>
<reference evidence="2 3" key="1">
    <citation type="journal article" date="2021" name="Elife">
        <title>Chloroplast acquisition without the gene transfer in kleptoplastic sea slugs, Plakobranchus ocellatus.</title>
        <authorList>
            <person name="Maeda T."/>
            <person name="Takahashi S."/>
            <person name="Yoshida T."/>
            <person name="Shimamura S."/>
            <person name="Takaki Y."/>
            <person name="Nagai Y."/>
            <person name="Toyoda A."/>
            <person name="Suzuki Y."/>
            <person name="Arimoto A."/>
            <person name="Ishii H."/>
            <person name="Satoh N."/>
            <person name="Nishiyama T."/>
            <person name="Hasebe M."/>
            <person name="Maruyama T."/>
            <person name="Minagawa J."/>
            <person name="Obokata J."/>
            <person name="Shigenobu S."/>
        </authorList>
    </citation>
    <scope>NUCLEOTIDE SEQUENCE [LARGE SCALE GENOMIC DNA]</scope>
</reference>
<dbReference type="EMBL" id="BLXT01004508">
    <property type="protein sequence ID" value="GFO13804.1"/>
    <property type="molecule type" value="Genomic_DNA"/>
</dbReference>
<evidence type="ECO:0000313" key="2">
    <source>
        <dbReference type="EMBL" id="GFO13804.1"/>
    </source>
</evidence>
<feature type="compositionally biased region" description="Basic residues" evidence="1">
    <location>
        <begin position="537"/>
        <end position="548"/>
    </location>
</feature>
<feature type="compositionally biased region" description="Basic and acidic residues" evidence="1">
    <location>
        <begin position="13"/>
        <end position="40"/>
    </location>
</feature>
<feature type="region of interest" description="Disordered" evidence="1">
    <location>
        <begin position="262"/>
        <end position="295"/>
    </location>
</feature>
<feature type="region of interest" description="Disordered" evidence="1">
    <location>
        <begin position="1"/>
        <end position="60"/>
    </location>
</feature>
<dbReference type="Proteomes" id="UP000735302">
    <property type="component" value="Unassembled WGS sequence"/>
</dbReference>
<feature type="region of interest" description="Disordered" evidence="1">
    <location>
        <begin position="684"/>
        <end position="717"/>
    </location>
</feature>
<name>A0AAV4B1B6_9GAST</name>
<feature type="region of interest" description="Disordered" evidence="1">
    <location>
        <begin position="340"/>
        <end position="560"/>
    </location>
</feature>
<proteinExistence type="predicted"/>
<feature type="compositionally biased region" description="Basic residues" evidence="1">
    <location>
        <begin position="383"/>
        <end position="399"/>
    </location>
</feature>
<feature type="compositionally biased region" description="Basic residues" evidence="1">
    <location>
        <begin position="425"/>
        <end position="444"/>
    </location>
</feature>
<dbReference type="PANTHER" id="PTHR46528">
    <property type="entry name" value="PROTEIN SON"/>
    <property type="match status" value="1"/>
</dbReference>
<accession>A0AAV4B1B6</accession>
<organism evidence="2 3">
    <name type="scientific">Plakobranchus ocellatus</name>
    <dbReference type="NCBI Taxonomy" id="259542"/>
    <lineage>
        <taxon>Eukaryota</taxon>
        <taxon>Metazoa</taxon>
        <taxon>Spiralia</taxon>
        <taxon>Lophotrochozoa</taxon>
        <taxon>Mollusca</taxon>
        <taxon>Gastropoda</taxon>
        <taxon>Heterobranchia</taxon>
        <taxon>Euthyneura</taxon>
        <taxon>Panpulmonata</taxon>
        <taxon>Sacoglossa</taxon>
        <taxon>Placobranchoidea</taxon>
        <taxon>Plakobranchidae</taxon>
        <taxon>Plakobranchus</taxon>
    </lineage>
</organism>
<dbReference type="InterPro" id="IPR032922">
    <property type="entry name" value="SON"/>
</dbReference>